<keyword evidence="2" id="KW-1185">Reference proteome</keyword>
<protein>
    <submittedName>
        <fullName evidence="1">Uncharacterized protein</fullName>
    </submittedName>
</protein>
<reference evidence="1" key="2">
    <citation type="submission" date="2020-11" db="EMBL/GenBank/DDBJ databases">
        <authorList>
            <person name="McCartney M.A."/>
            <person name="Auch B."/>
            <person name="Kono T."/>
            <person name="Mallez S."/>
            <person name="Becker A."/>
            <person name="Gohl D.M."/>
            <person name="Silverstein K.A.T."/>
            <person name="Koren S."/>
            <person name="Bechman K.B."/>
            <person name="Herman A."/>
            <person name="Abrahante J.E."/>
            <person name="Garbe J."/>
        </authorList>
    </citation>
    <scope>NUCLEOTIDE SEQUENCE</scope>
    <source>
        <strain evidence="1">Duluth1</strain>
        <tissue evidence="1">Whole animal</tissue>
    </source>
</reference>
<dbReference type="EMBL" id="JAIWYP010000007">
    <property type="protein sequence ID" value="KAH3795556.1"/>
    <property type="molecule type" value="Genomic_DNA"/>
</dbReference>
<proteinExistence type="predicted"/>
<accession>A0A9D4FD05</accession>
<dbReference type="AlphaFoldDB" id="A0A9D4FD05"/>
<dbReference type="Proteomes" id="UP000828390">
    <property type="component" value="Unassembled WGS sequence"/>
</dbReference>
<reference evidence="1" key="1">
    <citation type="journal article" date="2019" name="bioRxiv">
        <title>The Genome of the Zebra Mussel, Dreissena polymorpha: A Resource for Invasive Species Research.</title>
        <authorList>
            <person name="McCartney M.A."/>
            <person name="Auch B."/>
            <person name="Kono T."/>
            <person name="Mallez S."/>
            <person name="Zhang Y."/>
            <person name="Obille A."/>
            <person name="Becker A."/>
            <person name="Abrahante J.E."/>
            <person name="Garbe J."/>
            <person name="Badalamenti J.P."/>
            <person name="Herman A."/>
            <person name="Mangelson H."/>
            <person name="Liachko I."/>
            <person name="Sullivan S."/>
            <person name="Sone E.D."/>
            <person name="Koren S."/>
            <person name="Silverstein K.A.T."/>
            <person name="Beckman K.B."/>
            <person name="Gohl D.M."/>
        </authorList>
    </citation>
    <scope>NUCLEOTIDE SEQUENCE</scope>
    <source>
        <strain evidence="1">Duluth1</strain>
        <tissue evidence="1">Whole animal</tissue>
    </source>
</reference>
<gene>
    <name evidence="1" type="ORF">DPMN_149110</name>
</gene>
<name>A0A9D4FD05_DREPO</name>
<evidence type="ECO:0000313" key="1">
    <source>
        <dbReference type="EMBL" id="KAH3795556.1"/>
    </source>
</evidence>
<evidence type="ECO:0000313" key="2">
    <source>
        <dbReference type="Proteomes" id="UP000828390"/>
    </source>
</evidence>
<organism evidence="1 2">
    <name type="scientific">Dreissena polymorpha</name>
    <name type="common">Zebra mussel</name>
    <name type="synonym">Mytilus polymorpha</name>
    <dbReference type="NCBI Taxonomy" id="45954"/>
    <lineage>
        <taxon>Eukaryota</taxon>
        <taxon>Metazoa</taxon>
        <taxon>Spiralia</taxon>
        <taxon>Lophotrochozoa</taxon>
        <taxon>Mollusca</taxon>
        <taxon>Bivalvia</taxon>
        <taxon>Autobranchia</taxon>
        <taxon>Heteroconchia</taxon>
        <taxon>Euheterodonta</taxon>
        <taxon>Imparidentia</taxon>
        <taxon>Neoheterodontei</taxon>
        <taxon>Myida</taxon>
        <taxon>Dreissenoidea</taxon>
        <taxon>Dreissenidae</taxon>
        <taxon>Dreissena</taxon>
    </lineage>
</organism>
<sequence>MEIKVRVIFVSLVIGGYCNQRHIQFAKDSALSGFKCSATEQIGDAILTQTIQMCMSVCASTEGCKSVFYTHSECVCCRSRYRKAGDVRLLPMAGSFSYRTGRVKDAICYIVCITRSGMNCPH</sequence>
<comment type="caution">
    <text evidence="1">The sequence shown here is derived from an EMBL/GenBank/DDBJ whole genome shotgun (WGS) entry which is preliminary data.</text>
</comment>